<organism evidence="5 6">
    <name type="scientific">Kribbella yunnanensis</name>
    <dbReference type="NCBI Taxonomy" id="190194"/>
    <lineage>
        <taxon>Bacteria</taxon>
        <taxon>Bacillati</taxon>
        <taxon>Actinomycetota</taxon>
        <taxon>Actinomycetes</taxon>
        <taxon>Propionibacteriales</taxon>
        <taxon>Kribbellaceae</taxon>
        <taxon>Kribbella</taxon>
    </lineage>
</organism>
<protein>
    <recommendedName>
        <fullName evidence="4">Aminoglycoside N(3)-acetyltransferase</fullName>
        <ecNumber evidence="4">2.3.1.-</ecNumber>
    </recommendedName>
</protein>
<sequence length="274" mass="29707">MTTTYAEIAAGLRQLGLDRSSDVLVHSSLSSFGYVDGGAEAVCQALVDTCGTVLMPGWTFDLTGVAVPPGLERPHNAYPPAEDWATFDESVAKATAYRDDLPVDRWLGRIPDVLRTSFSPLRSSHPLMAFLAVGERAAEVLAAQRHDWPLGPIEALGGDVLQLGVGHTTNTTIHVAEQHLGRSRFYRYAKVGEGSWAELPNISGSSEHFDLIEPLLRPATTEVMIGSCRARRIPIAAVLEATRQLVLDDPAALLCTEDHDTRCAAAIEQRLQQL</sequence>
<dbReference type="EMBL" id="BAAANF010000010">
    <property type="protein sequence ID" value="GAA1684546.1"/>
    <property type="molecule type" value="Genomic_DNA"/>
</dbReference>
<dbReference type="PANTHER" id="PTHR11104">
    <property type="entry name" value="AMINOGLYCOSIDE N3-ACETYLTRANSFERASE"/>
    <property type="match status" value="1"/>
</dbReference>
<dbReference type="Proteomes" id="UP001500280">
    <property type="component" value="Unassembled WGS sequence"/>
</dbReference>
<reference evidence="5 6" key="1">
    <citation type="journal article" date="2019" name="Int. J. Syst. Evol. Microbiol.">
        <title>The Global Catalogue of Microorganisms (GCM) 10K type strain sequencing project: providing services to taxonomists for standard genome sequencing and annotation.</title>
        <authorList>
            <consortium name="The Broad Institute Genomics Platform"/>
            <consortium name="The Broad Institute Genome Sequencing Center for Infectious Disease"/>
            <person name="Wu L."/>
            <person name="Ma J."/>
        </authorList>
    </citation>
    <scope>NUCLEOTIDE SEQUENCE [LARGE SCALE GENOMIC DNA]</scope>
    <source>
        <strain evidence="5 6">JCM 14307</strain>
    </source>
</reference>
<keyword evidence="3 4" id="KW-0012">Acyltransferase</keyword>
<evidence type="ECO:0000256" key="4">
    <source>
        <dbReference type="RuleBase" id="RU365031"/>
    </source>
</evidence>
<evidence type="ECO:0000256" key="3">
    <source>
        <dbReference type="ARBA" id="ARBA00023315"/>
    </source>
</evidence>
<evidence type="ECO:0000313" key="5">
    <source>
        <dbReference type="EMBL" id="GAA1684546.1"/>
    </source>
</evidence>
<evidence type="ECO:0000256" key="1">
    <source>
        <dbReference type="ARBA" id="ARBA00006383"/>
    </source>
</evidence>
<evidence type="ECO:0000256" key="2">
    <source>
        <dbReference type="ARBA" id="ARBA00022679"/>
    </source>
</evidence>
<dbReference type="PANTHER" id="PTHR11104:SF0">
    <property type="entry name" value="SPBETA PROPHAGE-DERIVED AMINOGLYCOSIDE N(3')-ACETYLTRANSFERASE-LIKE PROTEIN YOKD"/>
    <property type="match status" value="1"/>
</dbReference>
<gene>
    <name evidence="5" type="ORF">GCM10009745_31210</name>
</gene>
<dbReference type="InterPro" id="IPR003679">
    <property type="entry name" value="Amioglycoside_AcTrfase"/>
</dbReference>
<name>A0ABN2HB31_9ACTN</name>
<dbReference type="InterPro" id="IPR028345">
    <property type="entry name" value="Antibiotic_NAT-like"/>
</dbReference>
<keyword evidence="6" id="KW-1185">Reference proteome</keyword>
<dbReference type="RefSeq" id="WP_344151324.1">
    <property type="nucleotide sequence ID" value="NZ_BAAANF010000010.1"/>
</dbReference>
<comment type="catalytic activity">
    <reaction evidence="4">
        <text>a 2-deoxystreptamine antibiotic + acetyl-CoA = an N(3)-acetyl-2-deoxystreptamine antibiotic + CoA + H(+)</text>
        <dbReference type="Rhea" id="RHEA:12665"/>
        <dbReference type="ChEBI" id="CHEBI:15378"/>
        <dbReference type="ChEBI" id="CHEBI:57287"/>
        <dbReference type="ChEBI" id="CHEBI:57288"/>
        <dbReference type="ChEBI" id="CHEBI:57921"/>
        <dbReference type="ChEBI" id="CHEBI:77452"/>
        <dbReference type="EC" id="2.3.1.81"/>
    </reaction>
</comment>
<keyword evidence="2 4" id="KW-0808">Transferase</keyword>
<dbReference type="Pfam" id="PF02522">
    <property type="entry name" value="Antibiotic_NAT"/>
    <property type="match status" value="1"/>
</dbReference>
<dbReference type="SUPFAM" id="SSF110710">
    <property type="entry name" value="TTHA0583/YokD-like"/>
    <property type="match status" value="1"/>
</dbReference>
<accession>A0ABN2HB31</accession>
<comment type="caution">
    <text evidence="5">The sequence shown here is derived from an EMBL/GenBank/DDBJ whole genome shotgun (WGS) entry which is preliminary data.</text>
</comment>
<dbReference type="EC" id="2.3.1.-" evidence="4"/>
<evidence type="ECO:0000313" key="6">
    <source>
        <dbReference type="Proteomes" id="UP001500280"/>
    </source>
</evidence>
<proteinExistence type="inferred from homology"/>
<keyword evidence="4" id="KW-0046">Antibiotic resistance</keyword>
<comment type="similarity">
    <text evidence="1 4">Belongs to the antibiotic N-acetyltransferase family.</text>
</comment>